<comment type="cofactor">
    <cofactor evidence="2">
        <name>Ca(2+)</name>
        <dbReference type="ChEBI" id="CHEBI:29108"/>
    </cofactor>
</comment>
<evidence type="ECO:0000313" key="4">
    <source>
        <dbReference type="EMBL" id="CAI9608083.1"/>
    </source>
</evidence>
<organism evidence="4 5">
    <name type="scientific">Staurois parvus</name>
    <dbReference type="NCBI Taxonomy" id="386267"/>
    <lineage>
        <taxon>Eukaryota</taxon>
        <taxon>Metazoa</taxon>
        <taxon>Chordata</taxon>
        <taxon>Craniata</taxon>
        <taxon>Vertebrata</taxon>
        <taxon>Euteleostomi</taxon>
        <taxon>Amphibia</taxon>
        <taxon>Batrachia</taxon>
        <taxon>Anura</taxon>
        <taxon>Neobatrachia</taxon>
        <taxon>Ranoidea</taxon>
        <taxon>Ranidae</taxon>
        <taxon>Staurois</taxon>
    </lineage>
</organism>
<name>A0ABN9GF75_9NEOB</name>
<evidence type="ECO:0000313" key="5">
    <source>
        <dbReference type="Proteomes" id="UP001162483"/>
    </source>
</evidence>
<protein>
    <recommendedName>
        <fullName evidence="2">Phospholipid scramblase</fullName>
    </recommendedName>
</protein>
<evidence type="ECO:0000256" key="3">
    <source>
        <dbReference type="SAM" id="MobiDB-lite"/>
    </source>
</evidence>
<gene>
    <name evidence="4" type="ORF">SPARVUS_LOCUS14048087</name>
</gene>
<feature type="compositionally biased region" description="Basic and acidic residues" evidence="3">
    <location>
        <begin position="34"/>
        <end position="46"/>
    </location>
</feature>
<feature type="non-terminal residue" evidence="4">
    <location>
        <position position="1"/>
    </location>
</feature>
<dbReference type="Proteomes" id="UP001162483">
    <property type="component" value="Unassembled WGS sequence"/>
</dbReference>
<dbReference type="Pfam" id="PF03803">
    <property type="entry name" value="Scramblase"/>
    <property type="match status" value="1"/>
</dbReference>
<keyword evidence="5" id="KW-1185">Reference proteome</keyword>
<comment type="caution">
    <text evidence="4">The sequence shown here is derived from an EMBL/GenBank/DDBJ whole genome shotgun (WGS) entry which is preliminary data.</text>
</comment>
<feature type="compositionally biased region" description="Pro residues" evidence="3">
    <location>
        <begin position="77"/>
        <end position="104"/>
    </location>
</feature>
<dbReference type="EMBL" id="CATNWA010018553">
    <property type="protein sequence ID" value="CAI9608083.1"/>
    <property type="molecule type" value="Genomic_DNA"/>
</dbReference>
<evidence type="ECO:0000256" key="1">
    <source>
        <dbReference type="ARBA" id="ARBA00005350"/>
    </source>
</evidence>
<comment type="similarity">
    <text evidence="1 2">Belongs to the phospholipid scramblase family.</text>
</comment>
<dbReference type="PANTHER" id="PTHR23248">
    <property type="entry name" value="PHOSPHOLIPID SCRAMBLASE-RELATED"/>
    <property type="match status" value="1"/>
</dbReference>
<evidence type="ECO:0000256" key="2">
    <source>
        <dbReference type="RuleBase" id="RU363116"/>
    </source>
</evidence>
<accession>A0ABN9GF75</accession>
<proteinExistence type="inferred from homology"/>
<feature type="compositionally biased region" description="Basic and acidic residues" evidence="3">
    <location>
        <begin position="55"/>
        <end position="64"/>
    </location>
</feature>
<keyword evidence="2" id="KW-0106">Calcium</keyword>
<sequence>PPICPRGVPALFCPPPPSLHSVTPLHRHRRSSAGRRDRQRGGDPHRPQSGGRARRASDVWDSKDINMAAPGYSSPAPGYPNPPYPSPPYPTAPSAPPAPLPPSPGFHDYPGGGCSIPPQHQMHPHPQLEPAGAPYMPVSSGSTPSALEYLSQIDQILIHQKTELLEAITGFETCNQYELRNIMGQRIFSVQERSTVCARCCCGSLRPLTLHVCDYTGREVIHFVRPLKCSSCCFPCCLQELEVQCPPGQTIGYVVQTWHPFVPKYSLMTESREPVLKVVGPCLMSSCCGDVNFQVKPLCESRSVGRISKQWTGLPKEIFTDADNFGIQFPKDLDVKMKAVLLGACFLLVSLSVKPWKRAPPTG</sequence>
<dbReference type="InterPro" id="IPR005552">
    <property type="entry name" value="Scramblase"/>
</dbReference>
<comment type="function">
    <text evidence="2">May mediate accelerated ATP-independent bidirectional transbilayer migration of phospholipids upon binding calcium ions that results in a loss of phospholipid asymmetry in the plasma membrane.</text>
</comment>
<keyword evidence="2" id="KW-0449">Lipoprotein</keyword>
<dbReference type="PANTHER" id="PTHR23248:SF37">
    <property type="entry name" value="PHOSPHOLIPID SCRAMBLASE 3"/>
    <property type="match status" value="1"/>
</dbReference>
<reference evidence="4" key="1">
    <citation type="submission" date="2023-05" db="EMBL/GenBank/DDBJ databases">
        <authorList>
            <person name="Stuckert A."/>
        </authorList>
    </citation>
    <scope>NUCLEOTIDE SEQUENCE</scope>
</reference>
<keyword evidence="2" id="KW-0564">Palmitate</keyword>
<feature type="region of interest" description="Disordered" evidence="3">
    <location>
        <begin position="1"/>
        <end position="131"/>
    </location>
</feature>